<evidence type="ECO:0000313" key="2">
    <source>
        <dbReference type="EMBL" id="MDT0645110.1"/>
    </source>
</evidence>
<sequence length="338" mass="38279">MSTLLIVIGVIVITLVTIDMLSTILRMSGGGFISNFAAKGIWKTIFALSKRNGHSPILSHAGFFIVISLFVIWIGLIWMGYSLIYLSSASSVVDTATLLPSNWVGKIYFVGYTLSSLGNGDLKSGGDAWRILSNVMSLHGTFLVTLSISYIIPVLDAVIKKRTLSAYIWQLGRTPEELIRNCWNGKDFSILHDQFQSLHTMILEHSERHLAYPVIRYFHSNELKYSAPLCMAILDEVVTIQEVYEIDKSDKAYNWKILKKSLNSYLDILSSSYVQPTDDAPPFNYSDDLNFSELTSDKKHKEILEESGIRRKYLAGSVKEDGWAWEDVIEKREINRKF</sequence>
<proteinExistence type="predicted"/>
<dbReference type="RefSeq" id="WP_311493261.1">
    <property type="nucleotide sequence ID" value="NZ_JAVRHO010000001.1"/>
</dbReference>
<evidence type="ECO:0000256" key="1">
    <source>
        <dbReference type="SAM" id="Phobius"/>
    </source>
</evidence>
<feature type="transmembrane region" description="Helical" evidence="1">
    <location>
        <begin position="6"/>
        <end position="25"/>
    </location>
</feature>
<comment type="caution">
    <text evidence="2">The sequence shown here is derived from an EMBL/GenBank/DDBJ whole genome shotgun (WGS) entry which is preliminary data.</text>
</comment>
<gene>
    <name evidence="2" type="ORF">RM545_00265</name>
</gene>
<keyword evidence="1" id="KW-0472">Membrane</keyword>
<feature type="transmembrane region" description="Helical" evidence="1">
    <location>
        <begin position="57"/>
        <end position="81"/>
    </location>
</feature>
<accession>A0ABU3CFI2</accession>
<evidence type="ECO:0008006" key="4">
    <source>
        <dbReference type="Google" id="ProtNLM"/>
    </source>
</evidence>
<evidence type="ECO:0000313" key="3">
    <source>
        <dbReference type="Proteomes" id="UP001245285"/>
    </source>
</evidence>
<dbReference type="EMBL" id="JAVRHO010000001">
    <property type="protein sequence ID" value="MDT0645110.1"/>
    <property type="molecule type" value="Genomic_DNA"/>
</dbReference>
<reference evidence="2 3" key="1">
    <citation type="submission" date="2023-09" db="EMBL/GenBank/DDBJ databases">
        <authorList>
            <person name="Rey-Velasco X."/>
        </authorList>
    </citation>
    <scope>NUCLEOTIDE SEQUENCE [LARGE SCALE GENOMIC DNA]</scope>
    <source>
        <strain evidence="2 3">F260</strain>
    </source>
</reference>
<keyword evidence="1" id="KW-0812">Transmembrane</keyword>
<protein>
    <recommendedName>
        <fullName evidence="4">Potassium channel domain-containing protein</fullName>
    </recommendedName>
</protein>
<feature type="transmembrane region" description="Helical" evidence="1">
    <location>
        <begin position="131"/>
        <end position="152"/>
    </location>
</feature>
<organism evidence="2 3">
    <name type="scientific">Autumnicola lenta</name>
    <dbReference type="NCBI Taxonomy" id="3075593"/>
    <lineage>
        <taxon>Bacteria</taxon>
        <taxon>Pseudomonadati</taxon>
        <taxon>Bacteroidota</taxon>
        <taxon>Flavobacteriia</taxon>
        <taxon>Flavobacteriales</taxon>
        <taxon>Flavobacteriaceae</taxon>
        <taxon>Autumnicola</taxon>
    </lineage>
</organism>
<keyword evidence="1" id="KW-1133">Transmembrane helix</keyword>
<name>A0ABU3CFI2_9FLAO</name>
<keyword evidence="3" id="KW-1185">Reference proteome</keyword>
<dbReference type="SUPFAM" id="SSF81324">
    <property type="entry name" value="Voltage-gated potassium channels"/>
    <property type="match status" value="1"/>
</dbReference>
<dbReference type="Proteomes" id="UP001245285">
    <property type="component" value="Unassembled WGS sequence"/>
</dbReference>